<dbReference type="InterPro" id="IPR036397">
    <property type="entry name" value="RNaseH_sf"/>
</dbReference>
<sequence length="75" mass="8481">TNRYCVCLENTNMVSVNQTQNYRKIILVNHGGGSVMVCECCAAGRPGQLTFTESTMNCEVYQRGIEDNLYIRQIK</sequence>
<dbReference type="GO" id="GO:0003676">
    <property type="term" value="F:nucleic acid binding"/>
    <property type="evidence" value="ECO:0007669"/>
    <property type="project" value="InterPro"/>
</dbReference>
<evidence type="ECO:0000313" key="2">
    <source>
        <dbReference type="Proteomes" id="UP000261380"/>
    </source>
</evidence>
<protein>
    <submittedName>
        <fullName evidence="1">Uncharacterized protein</fullName>
    </submittedName>
</protein>
<dbReference type="Gene3D" id="3.30.420.10">
    <property type="entry name" value="Ribonuclease H-like superfamily/Ribonuclease H"/>
    <property type="match status" value="1"/>
</dbReference>
<accession>A0A3B5N1G2</accession>
<proteinExistence type="predicted"/>
<dbReference type="Ensembl" id="ENSXCOT00000027813.1">
    <property type="protein sequence ID" value="ENSXCOP00000027480.1"/>
    <property type="gene ID" value="ENSXCOG00000020516.1"/>
</dbReference>
<evidence type="ECO:0000313" key="1">
    <source>
        <dbReference type="Ensembl" id="ENSXCOP00000027480.1"/>
    </source>
</evidence>
<keyword evidence="2" id="KW-1185">Reference proteome</keyword>
<dbReference type="AlphaFoldDB" id="A0A3B5N1G2"/>
<name>A0A3B5N1G2_9TELE</name>
<dbReference type="Proteomes" id="UP000261380">
    <property type="component" value="Unplaced"/>
</dbReference>
<reference evidence="1" key="2">
    <citation type="submission" date="2025-09" db="UniProtKB">
        <authorList>
            <consortium name="Ensembl"/>
        </authorList>
    </citation>
    <scope>IDENTIFICATION</scope>
</reference>
<organism evidence="1 2">
    <name type="scientific">Xiphophorus couchianus</name>
    <name type="common">Monterrey platyfish</name>
    <dbReference type="NCBI Taxonomy" id="32473"/>
    <lineage>
        <taxon>Eukaryota</taxon>
        <taxon>Metazoa</taxon>
        <taxon>Chordata</taxon>
        <taxon>Craniata</taxon>
        <taxon>Vertebrata</taxon>
        <taxon>Euteleostomi</taxon>
        <taxon>Actinopterygii</taxon>
        <taxon>Neopterygii</taxon>
        <taxon>Teleostei</taxon>
        <taxon>Neoteleostei</taxon>
        <taxon>Acanthomorphata</taxon>
        <taxon>Ovalentaria</taxon>
        <taxon>Atherinomorphae</taxon>
        <taxon>Cyprinodontiformes</taxon>
        <taxon>Poeciliidae</taxon>
        <taxon>Poeciliinae</taxon>
        <taxon>Xiphophorus</taxon>
    </lineage>
</organism>
<reference evidence="1" key="1">
    <citation type="submission" date="2025-08" db="UniProtKB">
        <authorList>
            <consortium name="Ensembl"/>
        </authorList>
    </citation>
    <scope>IDENTIFICATION</scope>
</reference>